<dbReference type="GO" id="GO:0005840">
    <property type="term" value="C:ribosome"/>
    <property type="evidence" value="ECO:0007669"/>
    <property type="project" value="InterPro"/>
</dbReference>
<protein>
    <recommendedName>
        <fullName evidence="4 5">Transcription termination/antitermination protein NusG</fullName>
    </recommendedName>
</protein>
<reference evidence="8 9" key="1">
    <citation type="submission" date="2015-03" db="EMBL/GenBank/DDBJ databases">
        <title>Genome sequence of Mycoplasma meleagridis strain ATCC 25294.</title>
        <authorList>
            <person name="Yacoub E."/>
            <person name="Blanchard A."/>
            <person name="Sirand-Pugnet P."/>
            <person name="Mardassi B.B.A."/>
        </authorList>
    </citation>
    <scope>NUCLEOTIDE SEQUENCE [LARGE SCALE GENOMIC DNA]</scope>
    <source>
        <strain evidence="8 9">ATCC 25294</strain>
    </source>
</reference>
<dbReference type="PATRIC" id="fig|1264554.4.peg.95"/>
<name>A0A0F5H1E5_9BACT</name>
<dbReference type="PANTHER" id="PTHR30265:SF4">
    <property type="entry name" value="KOW MOTIF FAMILY PROTEIN, EXPRESSED"/>
    <property type="match status" value="1"/>
</dbReference>
<dbReference type="GO" id="GO:0003735">
    <property type="term" value="F:structural constituent of ribosome"/>
    <property type="evidence" value="ECO:0007669"/>
    <property type="project" value="InterPro"/>
</dbReference>
<dbReference type="RefSeq" id="WP_046097025.1">
    <property type="nucleotide sequence ID" value="NZ_JZXN01000017.1"/>
</dbReference>
<dbReference type="Proteomes" id="UP000033750">
    <property type="component" value="Unassembled WGS sequence"/>
</dbReference>
<dbReference type="InterPro" id="IPR014722">
    <property type="entry name" value="Rib_uL2_dom2"/>
</dbReference>
<comment type="function">
    <text evidence="4">Participates in transcription elongation, termination and antitermination.</text>
</comment>
<keyword evidence="9" id="KW-1185">Reference proteome</keyword>
<evidence type="ECO:0000256" key="4">
    <source>
        <dbReference type="HAMAP-Rule" id="MF_00948"/>
    </source>
</evidence>
<evidence type="ECO:0000256" key="2">
    <source>
        <dbReference type="ARBA" id="ARBA00023015"/>
    </source>
</evidence>
<dbReference type="Pfam" id="PF02357">
    <property type="entry name" value="NusG"/>
    <property type="match status" value="1"/>
</dbReference>
<dbReference type="InterPro" id="IPR036735">
    <property type="entry name" value="NGN_dom_sf"/>
</dbReference>
<evidence type="ECO:0000256" key="3">
    <source>
        <dbReference type="ARBA" id="ARBA00023163"/>
    </source>
</evidence>
<evidence type="ECO:0000313" key="9">
    <source>
        <dbReference type="Proteomes" id="UP000033750"/>
    </source>
</evidence>
<dbReference type="GO" id="GO:0006353">
    <property type="term" value="P:DNA-templated transcription termination"/>
    <property type="evidence" value="ECO:0007669"/>
    <property type="project" value="UniProtKB-UniRule"/>
</dbReference>
<dbReference type="CDD" id="cd06091">
    <property type="entry name" value="KOW_NusG"/>
    <property type="match status" value="1"/>
</dbReference>
<dbReference type="Pfam" id="PF00467">
    <property type="entry name" value="KOW"/>
    <property type="match status" value="1"/>
</dbReference>
<dbReference type="SUPFAM" id="SSF82679">
    <property type="entry name" value="N-utilization substance G protein NusG, N-terminal domain"/>
    <property type="match status" value="1"/>
</dbReference>
<dbReference type="Gene3D" id="3.30.70.940">
    <property type="entry name" value="NusG, N-terminal domain"/>
    <property type="match status" value="1"/>
</dbReference>
<dbReference type="InterPro" id="IPR005824">
    <property type="entry name" value="KOW"/>
</dbReference>
<organism evidence="8 9">
    <name type="scientific">Mycoplasmopsis meleagridis ATCC 25294</name>
    <dbReference type="NCBI Taxonomy" id="1264554"/>
    <lineage>
        <taxon>Bacteria</taxon>
        <taxon>Bacillati</taxon>
        <taxon>Mycoplasmatota</taxon>
        <taxon>Mycoplasmoidales</taxon>
        <taxon>Metamycoplasmataceae</taxon>
        <taxon>Mycoplasmopsis</taxon>
    </lineage>
</organism>
<keyword evidence="4" id="KW-0806">Transcription termination</keyword>
<dbReference type="GO" id="GO:0006354">
    <property type="term" value="P:DNA-templated transcription elongation"/>
    <property type="evidence" value="ECO:0007669"/>
    <property type="project" value="UniProtKB-UniRule"/>
</dbReference>
<keyword evidence="3 4" id="KW-0804">Transcription</keyword>
<dbReference type="InterPro" id="IPR008991">
    <property type="entry name" value="Translation_prot_SH3-like_sf"/>
</dbReference>
<dbReference type="InterPro" id="IPR005825">
    <property type="entry name" value="Ribosomal_uL24_CS"/>
</dbReference>
<dbReference type="HAMAP" id="MF_00948">
    <property type="entry name" value="NusG"/>
    <property type="match status" value="1"/>
</dbReference>
<dbReference type="Gene3D" id="2.30.30.30">
    <property type="match status" value="1"/>
</dbReference>
<keyword evidence="1 4" id="KW-0889">Transcription antitermination</keyword>
<evidence type="ECO:0000259" key="6">
    <source>
        <dbReference type="SMART" id="SM00738"/>
    </source>
</evidence>
<dbReference type="STRING" id="29561.MM26B8_05100"/>
<dbReference type="AlphaFoldDB" id="A0A0F5H1E5"/>
<dbReference type="GO" id="GO:0031564">
    <property type="term" value="P:transcription antitermination"/>
    <property type="evidence" value="ECO:0007669"/>
    <property type="project" value="UniProtKB-UniRule"/>
</dbReference>
<evidence type="ECO:0000259" key="7">
    <source>
        <dbReference type="SMART" id="SM00739"/>
    </source>
</evidence>
<dbReference type="CDD" id="cd09891">
    <property type="entry name" value="NGN_Bact_1"/>
    <property type="match status" value="1"/>
</dbReference>
<dbReference type="PROSITE" id="PS01108">
    <property type="entry name" value="RIBOSOMAL_L24"/>
    <property type="match status" value="1"/>
</dbReference>
<feature type="domain" description="KOW" evidence="7">
    <location>
        <begin position="145"/>
        <end position="172"/>
    </location>
</feature>
<keyword evidence="2 4" id="KW-0805">Transcription regulation</keyword>
<sequence>MEDKKFSWYMISTVSGKEDKVVESLKNRIVSEQVEDCFDMNATENGPFKIFKKPTISKTELKKRENGDPYKVKYINIYNGYIFIHMDMTDKAWFVIRNTQYVTGLIGSSGKGAKPTPISIKQIRKSFEKEDKYMYDFKMGIFEDEFFEGDIVEILSGPFKGETGKIINLNNQKREAEVEMESVGRKITVFFEFKLLKNIDK</sequence>
<dbReference type="NCBIfam" id="TIGR01956">
    <property type="entry name" value="NusG_myco"/>
    <property type="match status" value="1"/>
</dbReference>
<dbReference type="SMART" id="SM00739">
    <property type="entry name" value="KOW"/>
    <property type="match status" value="1"/>
</dbReference>
<evidence type="ECO:0000256" key="1">
    <source>
        <dbReference type="ARBA" id="ARBA00022814"/>
    </source>
</evidence>
<accession>A0A0F5H1E5</accession>
<evidence type="ECO:0000256" key="5">
    <source>
        <dbReference type="NCBIfam" id="TIGR01956"/>
    </source>
</evidence>
<comment type="caution">
    <text evidence="8">The sequence shown here is derived from an EMBL/GenBank/DDBJ whole genome shotgun (WGS) entry which is preliminary data.</text>
</comment>
<dbReference type="InterPro" id="IPR006645">
    <property type="entry name" value="NGN-like_dom"/>
</dbReference>
<dbReference type="InterPro" id="IPR047050">
    <property type="entry name" value="NGN"/>
</dbReference>
<dbReference type="EMBL" id="JZXN01000017">
    <property type="protein sequence ID" value="KKB26682.1"/>
    <property type="molecule type" value="Genomic_DNA"/>
</dbReference>
<dbReference type="InterPro" id="IPR043425">
    <property type="entry name" value="NusG-like"/>
</dbReference>
<comment type="similarity">
    <text evidence="4">Belongs to the NusG family.</text>
</comment>
<dbReference type="InterPro" id="IPR001062">
    <property type="entry name" value="Transcrpt_antiterm_NusG"/>
</dbReference>
<dbReference type="GO" id="GO:0032784">
    <property type="term" value="P:regulation of DNA-templated transcription elongation"/>
    <property type="evidence" value="ECO:0007669"/>
    <property type="project" value="InterPro"/>
</dbReference>
<dbReference type="PANTHER" id="PTHR30265">
    <property type="entry name" value="RHO-INTERACTING TRANSCRIPTION TERMINATION FACTOR NUSG"/>
    <property type="match status" value="1"/>
</dbReference>
<dbReference type="GO" id="GO:0006412">
    <property type="term" value="P:translation"/>
    <property type="evidence" value="ECO:0007669"/>
    <property type="project" value="InterPro"/>
</dbReference>
<proteinExistence type="inferred from homology"/>
<gene>
    <name evidence="4 8" type="primary">nusG</name>
    <name evidence="8" type="ORF">MMELEA_00640</name>
</gene>
<feature type="domain" description="NusG-like N-terminal" evidence="6">
    <location>
        <begin position="5"/>
        <end position="130"/>
    </location>
</feature>
<dbReference type="SUPFAM" id="SSF50104">
    <property type="entry name" value="Translation proteins SH3-like domain"/>
    <property type="match status" value="1"/>
</dbReference>
<dbReference type="InterPro" id="IPR010216">
    <property type="entry name" value="Transcrpt_antiterm_NusG_myco"/>
</dbReference>
<evidence type="ECO:0000313" key="8">
    <source>
        <dbReference type="EMBL" id="KKB26682.1"/>
    </source>
</evidence>
<dbReference type="SMART" id="SM00738">
    <property type="entry name" value="NGN"/>
    <property type="match status" value="1"/>
</dbReference>